<protein>
    <submittedName>
        <fullName evidence="3">SnoaL-like domain-containing protein</fullName>
    </submittedName>
    <submittedName>
        <fullName evidence="2">Steroid delta-isomerase-like uncharacterized protein</fullName>
    </submittedName>
</protein>
<dbReference type="Gene3D" id="3.10.450.50">
    <property type="match status" value="1"/>
</dbReference>
<gene>
    <name evidence="2" type="ORF">HNR71_003628</name>
    <name evidence="3" type="ORF">HPO96_04060</name>
</gene>
<reference evidence="3 4" key="1">
    <citation type="submission" date="2020-05" db="EMBL/GenBank/DDBJ databases">
        <title>Genome sequence of Kribbella sandramycini ATCC 39419.</title>
        <authorList>
            <person name="Maclea K.S."/>
            <person name="Fair J.L."/>
        </authorList>
    </citation>
    <scope>NUCLEOTIDE SEQUENCE [LARGE SCALE GENOMIC DNA]</scope>
    <source>
        <strain evidence="3 4">ATCC 39419</strain>
    </source>
</reference>
<dbReference type="Proteomes" id="UP000553957">
    <property type="component" value="Unassembled WGS sequence"/>
</dbReference>
<comment type="caution">
    <text evidence="3">The sequence shown here is derived from an EMBL/GenBank/DDBJ whole genome shotgun (WGS) entry which is preliminary data.</text>
</comment>
<proteinExistence type="predicted"/>
<dbReference type="SUPFAM" id="SSF54427">
    <property type="entry name" value="NTF2-like"/>
    <property type="match status" value="1"/>
</dbReference>
<dbReference type="Proteomes" id="UP000534306">
    <property type="component" value="Unassembled WGS sequence"/>
</dbReference>
<accession>A0A7Y4KVN0</accession>
<keyword evidence="4" id="KW-1185">Reference proteome</keyword>
<dbReference type="InterPro" id="IPR032710">
    <property type="entry name" value="NTF2-like_dom_sf"/>
</dbReference>
<evidence type="ECO:0000313" key="5">
    <source>
        <dbReference type="Proteomes" id="UP000553957"/>
    </source>
</evidence>
<name>A0A7Y4KVN0_9ACTN</name>
<dbReference type="EMBL" id="JABJRC010000001">
    <property type="protein sequence ID" value="NOL39415.1"/>
    <property type="molecule type" value="Genomic_DNA"/>
</dbReference>
<dbReference type="GO" id="GO:0016853">
    <property type="term" value="F:isomerase activity"/>
    <property type="evidence" value="ECO:0007669"/>
    <property type="project" value="UniProtKB-KW"/>
</dbReference>
<evidence type="ECO:0000256" key="1">
    <source>
        <dbReference type="SAM" id="SignalP"/>
    </source>
</evidence>
<dbReference type="RefSeq" id="WP_171671093.1">
    <property type="nucleotide sequence ID" value="NZ_BAAAGT010000003.1"/>
</dbReference>
<keyword evidence="2" id="KW-0413">Isomerase</keyword>
<sequence>MSRSTRLLAALTLTAGAALAAAPAIATPDGTSMSQPGRHTPRIVQQWANAWNTADPVAMSKLFARDGTYTDHAFQASFTGPAGARQWGEITRRAISPLKVTIHDTIVDGDRIAITWTFSGTFTTHHPFAPYNPAGKSFAVPATTILTLHHHRLTSAADYYNLADLLRQLNLPAGPFTPPSAP</sequence>
<dbReference type="GO" id="GO:0030638">
    <property type="term" value="P:polyketide metabolic process"/>
    <property type="evidence" value="ECO:0007669"/>
    <property type="project" value="InterPro"/>
</dbReference>
<reference evidence="2 5" key="2">
    <citation type="submission" date="2020-08" db="EMBL/GenBank/DDBJ databases">
        <title>Sequencing the genomes of 1000 actinobacteria strains.</title>
        <authorList>
            <person name="Klenk H.-P."/>
        </authorList>
    </citation>
    <scope>NUCLEOTIDE SEQUENCE [LARGE SCALE GENOMIC DNA]</scope>
    <source>
        <strain evidence="2 5">DSM 15626</strain>
    </source>
</reference>
<dbReference type="Pfam" id="PF07366">
    <property type="entry name" value="SnoaL"/>
    <property type="match status" value="1"/>
</dbReference>
<dbReference type="PANTHER" id="PTHR38436">
    <property type="entry name" value="POLYKETIDE CYCLASE SNOAL-LIKE DOMAIN"/>
    <property type="match status" value="1"/>
</dbReference>
<dbReference type="EMBL" id="JACHKF010000001">
    <property type="protein sequence ID" value="MBB6567991.1"/>
    <property type="molecule type" value="Genomic_DNA"/>
</dbReference>
<keyword evidence="1" id="KW-0732">Signal</keyword>
<dbReference type="PANTHER" id="PTHR38436:SF1">
    <property type="entry name" value="ESTER CYCLASE"/>
    <property type="match status" value="1"/>
</dbReference>
<dbReference type="InterPro" id="IPR009959">
    <property type="entry name" value="Cyclase_SnoaL-like"/>
</dbReference>
<dbReference type="AlphaFoldDB" id="A0A7Y4KVN0"/>
<evidence type="ECO:0000313" key="3">
    <source>
        <dbReference type="EMBL" id="NOL39415.1"/>
    </source>
</evidence>
<evidence type="ECO:0000313" key="4">
    <source>
        <dbReference type="Proteomes" id="UP000534306"/>
    </source>
</evidence>
<feature type="signal peptide" evidence="1">
    <location>
        <begin position="1"/>
        <end position="20"/>
    </location>
</feature>
<evidence type="ECO:0000313" key="2">
    <source>
        <dbReference type="EMBL" id="MBB6567991.1"/>
    </source>
</evidence>
<feature type="chain" id="PRO_5038315434" evidence="1">
    <location>
        <begin position="21"/>
        <end position="182"/>
    </location>
</feature>
<organism evidence="3 4">
    <name type="scientific">Kribbella sandramycini</name>
    <dbReference type="NCBI Taxonomy" id="60450"/>
    <lineage>
        <taxon>Bacteria</taxon>
        <taxon>Bacillati</taxon>
        <taxon>Actinomycetota</taxon>
        <taxon>Actinomycetes</taxon>
        <taxon>Propionibacteriales</taxon>
        <taxon>Kribbellaceae</taxon>
        <taxon>Kribbella</taxon>
    </lineage>
</organism>